<feature type="compositionally biased region" description="Low complexity" evidence="1">
    <location>
        <begin position="439"/>
        <end position="469"/>
    </location>
</feature>
<dbReference type="AlphaFoldDB" id="A0A1G6Z8Q2"/>
<evidence type="ECO:0000313" key="4">
    <source>
        <dbReference type="Proteomes" id="UP000199628"/>
    </source>
</evidence>
<name>A0A1G6Z8Q2_9RHOB</name>
<dbReference type="Pfam" id="PF00656">
    <property type="entry name" value="Peptidase_C14"/>
    <property type="match status" value="1"/>
</dbReference>
<keyword evidence="4" id="KW-1185">Reference proteome</keyword>
<dbReference type="GO" id="GO:0006508">
    <property type="term" value="P:proteolysis"/>
    <property type="evidence" value="ECO:0007669"/>
    <property type="project" value="InterPro"/>
</dbReference>
<dbReference type="InterPro" id="IPR011600">
    <property type="entry name" value="Pept_C14_caspase"/>
</dbReference>
<proteinExistence type="predicted"/>
<dbReference type="STRING" id="639004.SAMN04488239_112112"/>
<sequence length="501" mass="52978">MRTLVFAFLLSVLPTVLLAEKVALVIGNAAYEHVSPLANPTRDADAVSAALARQGFDVVIATDLTRSALYNTLRDFRDKADRADVAMVYYAGHGIEVGGQNYLIPVDARLSDERDADIEMIKMDAVLNQLSGAKKLKMVVLDACRDNPFVNKMKRENRGRNVGRGLALVSSAEAATLIAYAAAAGEVTPDGPDGRNSPFTSAFLAALDRPPSDVRILLGAVRDELSRTVPGAVPFVYSSLGAEQVIINPNSAQSEPERPQAAAAPAPAVQDEAQMLRDYAKAEFSGTVEAWEGFLEAYAGQSSHMLFILAQRARKQAEGAQIAALPSPSQAVRQSPETPADVPAVTVPSTAGPLADPAPPLLSREELKRDLQVALKDRGCYLSSIDGIWGRGSAAALSRFNRAAGTDLKLDTNSDPDLLAAVLERIERSDGVKCAAVRQAPKPARAAAAPKPSSNTPTAKPAPAAQAPEHAADSEPPKCRNKYGTLYGSDGGVNVGLPLCR</sequence>
<dbReference type="PROSITE" id="PS50208">
    <property type="entry name" value="CASPASE_P20"/>
    <property type="match status" value="1"/>
</dbReference>
<dbReference type="GO" id="GO:0004197">
    <property type="term" value="F:cysteine-type endopeptidase activity"/>
    <property type="evidence" value="ECO:0007669"/>
    <property type="project" value="InterPro"/>
</dbReference>
<dbReference type="Proteomes" id="UP000199628">
    <property type="component" value="Unassembled WGS sequence"/>
</dbReference>
<dbReference type="OrthoDB" id="9816009at2"/>
<evidence type="ECO:0000256" key="1">
    <source>
        <dbReference type="SAM" id="MobiDB-lite"/>
    </source>
</evidence>
<dbReference type="SUPFAM" id="SSF52129">
    <property type="entry name" value="Caspase-like"/>
    <property type="match status" value="1"/>
</dbReference>
<organism evidence="3 4">
    <name type="scientific">Ruegeria marina</name>
    <dbReference type="NCBI Taxonomy" id="639004"/>
    <lineage>
        <taxon>Bacteria</taxon>
        <taxon>Pseudomonadati</taxon>
        <taxon>Pseudomonadota</taxon>
        <taxon>Alphaproteobacteria</taxon>
        <taxon>Rhodobacterales</taxon>
        <taxon>Roseobacteraceae</taxon>
        <taxon>Ruegeria</taxon>
    </lineage>
</organism>
<feature type="domain" description="Caspase family p20" evidence="2">
    <location>
        <begin position="19"/>
        <end position="148"/>
    </location>
</feature>
<feature type="compositionally biased region" description="Polar residues" evidence="1">
    <location>
        <begin position="327"/>
        <end position="337"/>
    </location>
</feature>
<dbReference type="InterPro" id="IPR052039">
    <property type="entry name" value="Caspase-related_regulators"/>
</dbReference>
<dbReference type="RefSeq" id="WP_093034062.1">
    <property type="nucleotide sequence ID" value="NZ_FMZV01000012.1"/>
</dbReference>
<dbReference type="Gene3D" id="3.40.50.1460">
    <property type="match status" value="1"/>
</dbReference>
<evidence type="ECO:0000259" key="2">
    <source>
        <dbReference type="PROSITE" id="PS50208"/>
    </source>
</evidence>
<evidence type="ECO:0000313" key="3">
    <source>
        <dbReference type="EMBL" id="SDD98265.1"/>
    </source>
</evidence>
<dbReference type="EMBL" id="FMZV01000012">
    <property type="protein sequence ID" value="SDD98265.1"/>
    <property type="molecule type" value="Genomic_DNA"/>
</dbReference>
<dbReference type="PANTHER" id="PTHR22576">
    <property type="entry name" value="MUCOSA ASSOCIATED LYMPHOID TISSUE LYMPHOMA TRANSLOCATION PROTEIN 1/PARACASPASE"/>
    <property type="match status" value="1"/>
</dbReference>
<dbReference type="PANTHER" id="PTHR22576:SF37">
    <property type="entry name" value="MUCOSA-ASSOCIATED LYMPHOID TISSUE LYMPHOMA TRANSLOCATION PROTEIN 1"/>
    <property type="match status" value="1"/>
</dbReference>
<dbReference type="InterPro" id="IPR001309">
    <property type="entry name" value="Pept_C14_p20"/>
</dbReference>
<reference evidence="4" key="1">
    <citation type="submission" date="2016-10" db="EMBL/GenBank/DDBJ databases">
        <authorList>
            <person name="Varghese N."/>
            <person name="Submissions S."/>
        </authorList>
    </citation>
    <scope>NUCLEOTIDE SEQUENCE [LARGE SCALE GENOMIC DNA]</scope>
    <source>
        <strain evidence="4">CGMCC 1.9108</strain>
    </source>
</reference>
<dbReference type="InterPro" id="IPR029030">
    <property type="entry name" value="Caspase-like_dom_sf"/>
</dbReference>
<feature type="region of interest" description="Disordered" evidence="1">
    <location>
        <begin position="439"/>
        <end position="487"/>
    </location>
</feature>
<protein>
    <submittedName>
        <fullName evidence="3">Caspase domain-containing protein</fullName>
    </submittedName>
</protein>
<gene>
    <name evidence="3" type="ORF">SAMN04488239_112112</name>
</gene>
<feature type="region of interest" description="Disordered" evidence="1">
    <location>
        <begin position="325"/>
        <end position="362"/>
    </location>
</feature>
<accession>A0A1G6Z8Q2</accession>